<dbReference type="PANTHER" id="PTHR24092">
    <property type="entry name" value="PROBABLE PHOSPHOLIPID-TRANSPORTING ATPASE"/>
    <property type="match status" value="1"/>
</dbReference>
<feature type="binding site" evidence="19">
    <location>
        <position position="813"/>
    </location>
    <ligand>
        <name>ATP</name>
        <dbReference type="ChEBI" id="CHEBI:30616"/>
    </ligand>
</feature>
<feature type="binding site" evidence="19">
    <location>
        <position position="814"/>
    </location>
    <ligand>
        <name>ATP</name>
        <dbReference type="ChEBI" id="CHEBI:30616"/>
    </ligand>
</feature>
<feature type="region of interest" description="Disordered" evidence="22">
    <location>
        <begin position="1705"/>
        <end position="1736"/>
    </location>
</feature>
<evidence type="ECO:0000256" key="21">
    <source>
        <dbReference type="RuleBase" id="RU362033"/>
    </source>
</evidence>
<dbReference type="GO" id="GO:0140351">
    <property type="term" value="F:glycosylceramide flippase activity"/>
    <property type="evidence" value="ECO:0007669"/>
    <property type="project" value="UniProtKB-ARBA"/>
</dbReference>
<dbReference type="GO" id="GO:0140346">
    <property type="term" value="F:phosphatidylserine flippase activity"/>
    <property type="evidence" value="ECO:0007669"/>
    <property type="project" value="UniProtKB-ARBA"/>
</dbReference>
<feature type="transmembrane region" description="Helical" evidence="21">
    <location>
        <begin position="1352"/>
        <end position="1373"/>
    </location>
</feature>
<feature type="transmembrane region" description="Helical" evidence="21">
    <location>
        <begin position="1324"/>
        <end position="1340"/>
    </location>
</feature>
<dbReference type="GO" id="GO:0012505">
    <property type="term" value="C:endomembrane system"/>
    <property type="evidence" value="ECO:0007669"/>
    <property type="project" value="UniProtKB-SubCell"/>
</dbReference>
<dbReference type="InterPro" id="IPR001757">
    <property type="entry name" value="P_typ_ATPase"/>
</dbReference>
<feature type="binding site" evidence="19">
    <location>
        <position position="1237"/>
    </location>
    <ligand>
        <name>ATP</name>
        <dbReference type="ChEBI" id="CHEBI:30616"/>
    </ligand>
</feature>
<dbReference type="InterPro" id="IPR044492">
    <property type="entry name" value="P_typ_ATPase_HD_dom"/>
</dbReference>
<evidence type="ECO:0000256" key="14">
    <source>
        <dbReference type="ARBA" id="ARBA00023136"/>
    </source>
</evidence>
<dbReference type="InterPro" id="IPR032630">
    <property type="entry name" value="P_typ_ATPase_c"/>
</dbReference>
<evidence type="ECO:0000256" key="18">
    <source>
        <dbReference type="PIRSR" id="PIRSR606539-1"/>
    </source>
</evidence>
<evidence type="ECO:0000259" key="24">
    <source>
        <dbReference type="Pfam" id="PF16212"/>
    </source>
</evidence>
<feature type="compositionally biased region" description="Basic and acidic residues" evidence="22">
    <location>
        <begin position="188"/>
        <end position="198"/>
    </location>
</feature>
<feature type="compositionally biased region" description="Basic residues" evidence="22">
    <location>
        <begin position="214"/>
        <end position="227"/>
    </location>
</feature>
<keyword evidence="5" id="KW-0597">Phosphoprotein</keyword>
<evidence type="ECO:0000256" key="4">
    <source>
        <dbReference type="ARBA" id="ARBA00022448"/>
    </source>
</evidence>
<evidence type="ECO:0000256" key="7">
    <source>
        <dbReference type="ARBA" id="ARBA00022723"/>
    </source>
</evidence>
<feature type="binding site" evidence="19">
    <location>
        <position position="1051"/>
    </location>
    <ligand>
        <name>ATP</name>
        <dbReference type="ChEBI" id="CHEBI:30616"/>
    </ligand>
</feature>
<comment type="catalytic activity">
    <reaction evidence="15 21">
        <text>ATP + H2O + phospholipidSide 1 = ADP + phosphate + phospholipidSide 2.</text>
        <dbReference type="EC" id="7.6.2.1"/>
    </reaction>
</comment>
<evidence type="ECO:0000256" key="1">
    <source>
        <dbReference type="ARBA" id="ARBA00001946"/>
    </source>
</evidence>
<comment type="similarity">
    <text evidence="3 21">Belongs to the cation transport ATPase (P-type) (TC 3.A.3) family. Type IV subfamily.</text>
</comment>
<evidence type="ECO:0000256" key="8">
    <source>
        <dbReference type="ARBA" id="ARBA00022741"/>
    </source>
</evidence>
<dbReference type="InterPro" id="IPR023298">
    <property type="entry name" value="ATPase_P-typ_TM_dom_sf"/>
</dbReference>
<dbReference type="InterPro" id="IPR036412">
    <property type="entry name" value="HAD-like_sf"/>
</dbReference>
<dbReference type="Pfam" id="PF16212">
    <property type="entry name" value="PhoLip_ATPase_C"/>
    <property type="match status" value="1"/>
</dbReference>
<name>A0A5E8BH12_9ASCO</name>
<dbReference type="GeneID" id="43580771"/>
<evidence type="ECO:0000256" key="22">
    <source>
        <dbReference type="SAM" id="MobiDB-lite"/>
    </source>
</evidence>
<evidence type="ECO:0000256" key="3">
    <source>
        <dbReference type="ARBA" id="ARBA00008109"/>
    </source>
</evidence>
<feature type="domain" description="P-type ATPase C-terminal" evidence="24">
    <location>
        <begin position="1289"/>
        <end position="1539"/>
    </location>
</feature>
<evidence type="ECO:0000313" key="26">
    <source>
        <dbReference type="Proteomes" id="UP000398389"/>
    </source>
</evidence>
<feature type="active site" description="4-aspartylphosphate intermediate" evidence="18">
    <location>
        <position position="812"/>
    </location>
</feature>
<evidence type="ECO:0000256" key="9">
    <source>
        <dbReference type="ARBA" id="ARBA00022840"/>
    </source>
</evidence>
<dbReference type="SUPFAM" id="SSF81653">
    <property type="entry name" value="Calcium ATPase, transduction domain A"/>
    <property type="match status" value="1"/>
</dbReference>
<keyword evidence="14 21" id="KW-0472">Membrane</keyword>
<proteinExistence type="inferred from homology"/>
<feature type="binding site" evidence="19">
    <location>
        <position position="1131"/>
    </location>
    <ligand>
        <name>ATP</name>
        <dbReference type="ChEBI" id="CHEBI:30616"/>
    </ligand>
</feature>
<evidence type="ECO:0000256" key="19">
    <source>
        <dbReference type="PIRSR" id="PIRSR606539-2"/>
    </source>
</evidence>
<feature type="binding site" evidence="20">
    <location>
        <position position="1263"/>
    </location>
    <ligand>
        <name>Mg(2+)</name>
        <dbReference type="ChEBI" id="CHEBI:18420"/>
    </ligand>
</feature>
<feature type="transmembrane region" description="Helical" evidence="21">
    <location>
        <begin position="326"/>
        <end position="359"/>
    </location>
</feature>
<feature type="binding site" evidence="20">
    <location>
        <position position="814"/>
    </location>
    <ligand>
        <name>Mg(2+)</name>
        <dbReference type="ChEBI" id="CHEBI:18420"/>
    </ligand>
</feature>
<dbReference type="InterPro" id="IPR018303">
    <property type="entry name" value="ATPase_P-typ_P_site"/>
</dbReference>
<keyword evidence="6 21" id="KW-0812">Transmembrane</keyword>
<feature type="binding site" evidence="19">
    <location>
        <position position="987"/>
    </location>
    <ligand>
        <name>ATP</name>
        <dbReference type="ChEBI" id="CHEBI:30616"/>
    </ligand>
</feature>
<dbReference type="Proteomes" id="UP000398389">
    <property type="component" value="Unassembled WGS sequence"/>
</dbReference>
<feature type="binding site" evidence="19">
    <location>
        <position position="1266"/>
    </location>
    <ligand>
        <name>ATP</name>
        <dbReference type="ChEBI" id="CHEBI:30616"/>
    </ligand>
</feature>
<dbReference type="Gene3D" id="3.40.50.1000">
    <property type="entry name" value="HAD superfamily/HAD-like"/>
    <property type="match status" value="1"/>
</dbReference>
<feature type="binding site" evidence="19">
    <location>
        <position position="946"/>
    </location>
    <ligand>
        <name>ATP</name>
        <dbReference type="ChEBI" id="CHEBI:30616"/>
    </ligand>
</feature>
<feature type="binding site" evidence="20">
    <location>
        <position position="1267"/>
    </location>
    <ligand>
        <name>Mg(2+)</name>
        <dbReference type="ChEBI" id="CHEBI:18420"/>
    </ligand>
</feature>
<evidence type="ECO:0000256" key="20">
    <source>
        <dbReference type="PIRSR" id="PIRSR606539-3"/>
    </source>
</evidence>
<evidence type="ECO:0000256" key="13">
    <source>
        <dbReference type="ARBA" id="ARBA00023055"/>
    </source>
</evidence>
<feature type="transmembrane region" description="Helical" evidence="21">
    <location>
        <begin position="1403"/>
        <end position="1422"/>
    </location>
</feature>
<keyword evidence="13" id="KW-0445">Lipid transport</keyword>
<dbReference type="NCBIfam" id="TIGR01652">
    <property type="entry name" value="ATPase-Plipid"/>
    <property type="match status" value="1"/>
</dbReference>
<comment type="subcellular location">
    <subcellularLocation>
        <location evidence="2">Endomembrane system</location>
        <topology evidence="2">Multi-pass membrane protein</topology>
    </subcellularLocation>
    <subcellularLocation>
        <location evidence="21">Membrane</location>
        <topology evidence="21">Multi-pass membrane protein</topology>
    </subcellularLocation>
</comment>
<feature type="transmembrane region" description="Helical" evidence="21">
    <location>
        <begin position="1442"/>
        <end position="1462"/>
    </location>
</feature>
<feature type="region of interest" description="Disordered" evidence="22">
    <location>
        <begin position="1587"/>
        <end position="1682"/>
    </location>
</feature>
<dbReference type="InterPro" id="IPR023299">
    <property type="entry name" value="ATPase_P-typ_cyto_dom_N"/>
</dbReference>
<dbReference type="Gene3D" id="2.70.150.10">
    <property type="entry name" value="Calcium-transporting ATPase, cytoplasmic transduction domain A"/>
    <property type="match status" value="1"/>
</dbReference>
<sequence>MSAYNNPLGEQPDPSYPSGTPTGNPTGTGTGNNSSNRNSRARYSNNPFSADLDEVDDLPSPPSGDNTNNDTITGLQTPQAAAIRPDFQPTSHLHNHATDSSILQSPSTLSFKNPYSASVYSVSSDSLSIAQQPRGSKKPYNLEHTPSAIERQQRHISFAANAQEEINFSDQIATTTTNNLSFLNAPHETNDSELDRDRSMKRHRWGTMRQKNGGPKRSKSSAFKRRISSLGSNGGDHNHNHNQHHLNIPGFHHDNNSSDSVADAPEENGIHRVYFNMSLPDDMVDPESGLPIEQYPRNKIRTTKYTPLTFIPKNLYFQFQNIANVYFLLIVILGAFSIFGVQNAGLAAVPIIVIVAITAIKDAIEDYRRTVLDLELNNTRTQILSYWHNYNVVDENISAWRKLKKATSRLMFRTAANIKNAQEKRKAKKNPHYVPKYTSDGLTTTRTVNSVLSSHEMQDLGTTSADPRSSIDSTYYDRRISMDVTNNPFEDINNETSTLSLSTMNKNNNQDNKSFINEKLHTTGNSRFRHDFWKNVRVGDFVRIHNNDEIPADLLVISTSDSDGACYVETKNLDGETNLKVRQALKAGQNIRHSADCEKAYFWVESEKNHANLYSFNGVAKWYDSTSDQYDPVLPENSPVCSEPISINNMLLRGCSLRNTKWVIGVVLFTGPETKIMLNAGETPTKRSRISRELNWSVICNFALLFIICFLSGLINGIEFGRSNTSITYFEFGSIGGSAPVDGLVTFFAAVILYQSLVPISLYISIEIVKTIQAFFIYSDVFMYHEPLDYPCTPKSWNISDDLGQIEYVFSDKTGTLTQNVMEFKKCTINGVAYGKAYTEALAGMRKREGIDVEAEAEEMRINIEKDKIKMITHLRRIHDNDQLYDDNVTFISSDFVADMEGQSGDEQQRACKHFMLALALCHSVITESSKKFPGRLDLKAQSPDEAALVATARDMGFAFKDRTRRGVIVDVQGAEQEYQILNMLEFNSTRKRMSAIIKLAGAGPNGTDKILLICKGADSVIYSRLSPSGQDRISAETALHLEQFAREGLRTLCIAQRELTLEEYNKFNHDHEIASSALENREDRMEEVADALERNLVLLGGTAIEDRLQDGVPQTIALLGMAGIKLWVLTGDKVETAINIGFSANLLDNEMQLLILRSEDLSIAAVDRLISEYLEKNFNIFYSDELIDEAKLDHTPPNPNFAIVIDGDTLKLCLSEELKYKFLILCKQCKSVLCCRVSPAQKAAVVSLVKNTLDVMTLSIGDGANDVAMIQEADVGVGIAGEEGRQAVMSSDYAIGQFRFLARLLLVHGRWSYKRLAEMIPNFFYKNVVFTFALFWYGAFSSFDGAYLFEYTFVMFFNLAFTSLPVILMGFLDQDVDDRIALAVPQLYRRGILRLEWNQQKFWVYMFDGFYQSLVSFFFPFFTYLNGVSISKSGRPLDHRYWMGVSVCTIAVLSCNFYVLSNQYRWDIASLIINIISSLFVWIWAGIYSSFTGSMGLYKVASEMFGSASFWAVIFLGFITCMFPHYTLLSIQRIFKPEDVDIVREQWNLGFFDSVQPISEDNYGLTAALALERRFRGGFDDFDLPRINEGGLAPPPPGANRFSKNARISSDEESDDTYRREKGSSSTGSAGSSGTYGSSSAAGPSSGGHSEDDRIRKSLDIARTRLRNEQQPSRKSMEGMRMSHDLGDELTTAEGLMRTYTRQQQFGYDDPNMNRDTDSEIDRRERKSRQFLNPHKLGLDKLSKVFHKH</sequence>
<dbReference type="SFLD" id="SFLDS00003">
    <property type="entry name" value="Haloacid_Dehalogenase"/>
    <property type="match status" value="1"/>
</dbReference>
<comment type="catalytic activity">
    <reaction evidence="17">
        <text>a beta-D-glucosyl-(1&lt;-&gt;1')-N-acylsphing-4-enine(out) + ATP + H2O = a beta-D-glucosyl-(1&lt;-&gt;1')-N-acylsphing-4-enine(in) + ADP + phosphate + H(+)</text>
        <dbReference type="Rhea" id="RHEA:66036"/>
        <dbReference type="ChEBI" id="CHEBI:15377"/>
        <dbReference type="ChEBI" id="CHEBI:15378"/>
        <dbReference type="ChEBI" id="CHEBI:22801"/>
        <dbReference type="ChEBI" id="CHEBI:30616"/>
        <dbReference type="ChEBI" id="CHEBI:43474"/>
        <dbReference type="ChEBI" id="CHEBI:456216"/>
    </reaction>
    <physiologicalReaction direction="left-to-right" evidence="17">
        <dbReference type="Rhea" id="RHEA:66037"/>
    </physiologicalReaction>
</comment>
<keyword evidence="9 19" id="KW-0067">ATP-binding</keyword>
<organism evidence="25 26">
    <name type="scientific">Magnusiomyces paraingens</name>
    <dbReference type="NCBI Taxonomy" id="2606893"/>
    <lineage>
        <taxon>Eukaryota</taxon>
        <taxon>Fungi</taxon>
        <taxon>Dikarya</taxon>
        <taxon>Ascomycota</taxon>
        <taxon>Saccharomycotina</taxon>
        <taxon>Dipodascomycetes</taxon>
        <taxon>Dipodascales</taxon>
        <taxon>Dipodascaceae</taxon>
        <taxon>Magnusiomyces</taxon>
    </lineage>
</organism>
<evidence type="ECO:0000256" key="15">
    <source>
        <dbReference type="ARBA" id="ARBA00034036"/>
    </source>
</evidence>
<dbReference type="FunFam" id="3.40.50.1000:FF:000108">
    <property type="entry name" value="Phospholipid-transporting ATPase"/>
    <property type="match status" value="1"/>
</dbReference>
<evidence type="ECO:0000256" key="12">
    <source>
        <dbReference type="ARBA" id="ARBA00022989"/>
    </source>
</evidence>
<evidence type="ECO:0000256" key="17">
    <source>
        <dbReference type="ARBA" id="ARBA00050913"/>
    </source>
</evidence>
<dbReference type="GO" id="GO:0000287">
    <property type="term" value="F:magnesium ion binding"/>
    <property type="evidence" value="ECO:0007669"/>
    <property type="project" value="UniProtKB-UniRule"/>
</dbReference>
<dbReference type="FunFam" id="3.40.1110.10:FF:000087">
    <property type="entry name" value="Phospholipid-transporting ATPase"/>
    <property type="match status" value="1"/>
</dbReference>
<feature type="compositionally biased region" description="Low complexity" evidence="22">
    <location>
        <begin position="16"/>
        <end position="47"/>
    </location>
</feature>
<feature type="binding site" evidence="20">
    <location>
        <position position="812"/>
    </location>
    <ligand>
        <name>Mg(2+)</name>
        <dbReference type="ChEBI" id="CHEBI:18420"/>
    </ligand>
</feature>
<evidence type="ECO:0000256" key="2">
    <source>
        <dbReference type="ARBA" id="ARBA00004127"/>
    </source>
</evidence>
<dbReference type="Gene3D" id="3.40.1110.10">
    <property type="entry name" value="Calcium-transporting ATPase, cytoplasmic domain N"/>
    <property type="match status" value="1"/>
</dbReference>
<dbReference type="Pfam" id="PF16209">
    <property type="entry name" value="PhoLip_ATPase_N"/>
    <property type="match status" value="1"/>
</dbReference>
<feature type="binding site" evidence="19">
    <location>
        <position position="1016"/>
    </location>
    <ligand>
        <name>ATP</name>
        <dbReference type="ChEBI" id="CHEBI:30616"/>
    </ligand>
</feature>
<evidence type="ECO:0000259" key="23">
    <source>
        <dbReference type="Pfam" id="PF16209"/>
    </source>
</evidence>
<feature type="compositionally biased region" description="Low complexity" evidence="22">
    <location>
        <begin position="1625"/>
        <end position="1649"/>
    </location>
</feature>
<dbReference type="EMBL" id="CABVLU010000002">
    <property type="protein sequence ID" value="VVT48787.1"/>
    <property type="molecule type" value="Genomic_DNA"/>
</dbReference>
<feature type="transmembrane region" description="Helical" evidence="21">
    <location>
        <begin position="694"/>
        <end position="715"/>
    </location>
</feature>
<dbReference type="PANTHER" id="PTHR24092:SF180">
    <property type="entry name" value="PHOSPHOLIPID-TRANSPORTING ATPASE DNF1-RELATED"/>
    <property type="match status" value="1"/>
</dbReference>
<evidence type="ECO:0000313" key="25">
    <source>
        <dbReference type="EMBL" id="VVT48787.1"/>
    </source>
</evidence>
<keyword evidence="12 21" id="KW-1133">Transmembrane helix</keyword>
<feature type="transmembrane region" description="Helical" evidence="21">
    <location>
        <begin position="1509"/>
        <end position="1530"/>
    </location>
</feature>
<feature type="binding site" evidence="19">
    <location>
        <position position="1267"/>
    </location>
    <ligand>
        <name>ATP</name>
        <dbReference type="ChEBI" id="CHEBI:30616"/>
    </ligand>
</feature>
<dbReference type="PROSITE" id="PS00154">
    <property type="entry name" value="ATPASE_E1_E2"/>
    <property type="match status" value="1"/>
</dbReference>
<dbReference type="CDD" id="cd02073">
    <property type="entry name" value="P-type_ATPase_APLT_Dnf-like"/>
    <property type="match status" value="1"/>
</dbReference>
<feature type="binding site" evidence="19">
    <location>
        <position position="1132"/>
    </location>
    <ligand>
        <name>ATP</name>
        <dbReference type="ChEBI" id="CHEBI:30616"/>
    </ligand>
</feature>
<feature type="compositionally biased region" description="Polar residues" evidence="22">
    <location>
        <begin position="63"/>
        <end position="73"/>
    </location>
</feature>
<dbReference type="SUPFAM" id="SSF81665">
    <property type="entry name" value="Calcium ATPase, transmembrane domain M"/>
    <property type="match status" value="1"/>
</dbReference>
<keyword evidence="11 21" id="KW-1278">Translocase</keyword>
<evidence type="ECO:0000256" key="10">
    <source>
        <dbReference type="ARBA" id="ARBA00022842"/>
    </source>
</evidence>
<dbReference type="EC" id="7.6.2.1" evidence="21"/>
<comment type="catalytic activity">
    <reaction evidence="16">
        <text>a 1,2-diacyl-sn-glycero-3-phosphoethanolamine(out) + ATP + H2O = a 1,2-diacyl-sn-glycero-3-phosphoethanolamine(in) + ADP + phosphate + H(+)</text>
        <dbReference type="Rhea" id="RHEA:66132"/>
        <dbReference type="ChEBI" id="CHEBI:15377"/>
        <dbReference type="ChEBI" id="CHEBI:15378"/>
        <dbReference type="ChEBI" id="CHEBI:30616"/>
        <dbReference type="ChEBI" id="CHEBI:43474"/>
        <dbReference type="ChEBI" id="CHEBI:64612"/>
        <dbReference type="ChEBI" id="CHEBI:456216"/>
    </reaction>
    <physiologicalReaction direction="left-to-right" evidence="16">
        <dbReference type="Rhea" id="RHEA:66133"/>
    </physiologicalReaction>
</comment>
<feature type="binding site" evidence="19">
    <location>
        <position position="1133"/>
    </location>
    <ligand>
        <name>ATP</name>
        <dbReference type="ChEBI" id="CHEBI:30616"/>
    </ligand>
</feature>
<evidence type="ECO:0000256" key="6">
    <source>
        <dbReference type="ARBA" id="ARBA00022692"/>
    </source>
</evidence>
<feature type="region of interest" description="Disordered" evidence="22">
    <location>
        <begin position="183"/>
        <end position="242"/>
    </location>
</feature>
<evidence type="ECO:0000256" key="5">
    <source>
        <dbReference type="ARBA" id="ARBA00022553"/>
    </source>
</evidence>
<comment type="cofactor">
    <cofactor evidence="1 20">
        <name>Mg(2+)</name>
        <dbReference type="ChEBI" id="CHEBI:18420"/>
    </cofactor>
</comment>
<dbReference type="PRINTS" id="PR00119">
    <property type="entry name" value="CATATPASE"/>
</dbReference>
<dbReference type="GO" id="GO:0016887">
    <property type="term" value="F:ATP hydrolysis activity"/>
    <property type="evidence" value="ECO:0007669"/>
    <property type="project" value="InterPro"/>
</dbReference>
<dbReference type="NCBIfam" id="TIGR01494">
    <property type="entry name" value="ATPase_P-type"/>
    <property type="match status" value="1"/>
</dbReference>
<keyword evidence="7 20" id="KW-0479">Metal-binding</keyword>
<keyword evidence="8 19" id="KW-0547">Nucleotide-binding</keyword>
<evidence type="ECO:0000256" key="16">
    <source>
        <dbReference type="ARBA" id="ARBA00049128"/>
    </source>
</evidence>
<keyword evidence="26" id="KW-1185">Reference proteome</keyword>
<protein>
    <recommendedName>
        <fullName evidence="21">Phospholipid-transporting ATPase</fullName>
        <ecNumber evidence="21">7.6.2.1</ecNumber>
    </recommendedName>
</protein>
<dbReference type="GO" id="GO:0005886">
    <property type="term" value="C:plasma membrane"/>
    <property type="evidence" value="ECO:0007669"/>
    <property type="project" value="TreeGrafter"/>
</dbReference>
<accession>A0A5E8BH12</accession>
<feature type="binding site" evidence="19">
    <location>
        <position position="1243"/>
    </location>
    <ligand>
        <name>ATP</name>
        <dbReference type="ChEBI" id="CHEBI:30616"/>
    </ligand>
</feature>
<keyword evidence="10 20" id="KW-0460">Magnesium</keyword>
<dbReference type="Pfam" id="PF13246">
    <property type="entry name" value="Cation_ATPase"/>
    <property type="match status" value="1"/>
</dbReference>
<feature type="transmembrane region" description="Helical" evidence="21">
    <location>
        <begin position="1469"/>
        <end position="1489"/>
    </location>
</feature>
<dbReference type="SFLD" id="SFLDF00027">
    <property type="entry name" value="p-type_atpase"/>
    <property type="match status" value="1"/>
</dbReference>
<dbReference type="InterPro" id="IPR032631">
    <property type="entry name" value="P-type_ATPase_N"/>
</dbReference>
<feature type="binding site" evidence="19">
    <location>
        <position position="812"/>
    </location>
    <ligand>
        <name>ATP</name>
        <dbReference type="ChEBI" id="CHEBI:30616"/>
    </ligand>
</feature>
<dbReference type="InterPro" id="IPR023214">
    <property type="entry name" value="HAD_sf"/>
</dbReference>
<dbReference type="SUPFAM" id="SSF81660">
    <property type="entry name" value="Metal cation-transporting ATPase, ATP-binding domain N"/>
    <property type="match status" value="1"/>
</dbReference>
<evidence type="ECO:0000256" key="11">
    <source>
        <dbReference type="ARBA" id="ARBA00022967"/>
    </source>
</evidence>
<dbReference type="OrthoDB" id="377733at2759"/>
<dbReference type="InterPro" id="IPR006539">
    <property type="entry name" value="P-type_ATPase_IV"/>
</dbReference>
<reference evidence="25 26" key="1">
    <citation type="submission" date="2019-09" db="EMBL/GenBank/DDBJ databases">
        <authorList>
            <person name="Brejova B."/>
        </authorList>
    </citation>
    <scope>NUCLEOTIDE SEQUENCE [LARGE SCALE GENOMIC DNA]</scope>
</reference>
<feature type="domain" description="P-type ATPase N-terminal" evidence="23">
    <location>
        <begin position="293"/>
        <end position="337"/>
    </location>
</feature>
<dbReference type="InterPro" id="IPR008250">
    <property type="entry name" value="ATPase_P-typ_transduc_dom_A_sf"/>
</dbReference>
<keyword evidence="4" id="KW-0813">Transport</keyword>
<dbReference type="SUPFAM" id="SSF56784">
    <property type="entry name" value="HAD-like"/>
    <property type="match status" value="1"/>
</dbReference>
<dbReference type="GO" id="GO:0005524">
    <property type="term" value="F:ATP binding"/>
    <property type="evidence" value="ECO:0007669"/>
    <property type="project" value="UniProtKB-UniRule"/>
</dbReference>
<feature type="transmembrane region" description="Helical" evidence="21">
    <location>
        <begin position="744"/>
        <end position="766"/>
    </location>
</feature>
<feature type="compositionally biased region" description="Basic and acidic residues" evidence="22">
    <location>
        <begin position="1713"/>
        <end position="1726"/>
    </location>
</feature>
<feature type="compositionally biased region" description="Basic and acidic residues" evidence="22">
    <location>
        <begin position="1650"/>
        <end position="1669"/>
    </location>
</feature>
<dbReference type="SFLD" id="SFLDG00002">
    <property type="entry name" value="C1.7:_P-type_atpase_like"/>
    <property type="match status" value="1"/>
</dbReference>
<feature type="region of interest" description="Disordered" evidence="22">
    <location>
        <begin position="1"/>
        <end position="73"/>
    </location>
</feature>
<gene>
    <name evidence="25" type="ORF">SAPINGB_P001951</name>
</gene>
<dbReference type="RefSeq" id="XP_031852562.1">
    <property type="nucleotide sequence ID" value="XM_031996671.1"/>
</dbReference>